<dbReference type="SUPFAM" id="SSF51294">
    <property type="entry name" value="Hedgehog/intein (Hint) domain"/>
    <property type="match status" value="1"/>
</dbReference>
<reference evidence="2 3" key="1">
    <citation type="submission" date="2017-01" db="EMBL/GenBank/DDBJ databases">
        <authorList>
            <person name="Mah S.A."/>
            <person name="Swanson W.J."/>
            <person name="Moy G.W."/>
            <person name="Vacquier V.D."/>
        </authorList>
    </citation>
    <scope>NUCLEOTIDE SEQUENCE [LARGE SCALE GENOMIC DNA]</scope>
    <source>
        <strain evidence="2 3">DSM 29590</strain>
    </source>
</reference>
<keyword evidence="3" id="KW-1185">Reference proteome</keyword>
<dbReference type="STRING" id="573024.SAMN05216208_0540"/>
<organism evidence="2 3">
    <name type="scientific">Roseovarius nanhaiticus</name>
    <dbReference type="NCBI Taxonomy" id="573024"/>
    <lineage>
        <taxon>Bacteria</taxon>
        <taxon>Pseudomonadati</taxon>
        <taxon>Pseudomonadota</taxon>
        <taxon>Alphaproteobacteria</taxon>
        <taxon>Rhodobacterales</taxon>
        <taxon>Roseobacteraceae</taxon>
        <taxon>Roseovarius</taxon>
    </lineage>
</organism>
<dbReference type="OrthoDB" id="6305173at2"/>
<feature type="domain" description="Hedgehog/Intein (Hint)" evidence="1">
    <location>
        <begin position="172"/>
        <end position="306"/>
    </location>
</feature>
<dbReference type="RefSeq" id="WP_076532479.1">
    <property type="nucleotide sequence ID" value="NZ_CANNEL010000003.1"/>
</dbReference>
<dbReference type="Proteomes" id="UP000186019">
    <property type="component" value="Unassembled WGS sequence"/>
</dbReference>
<dbReference type="CDD" id="cd00081">
    <property type="entry name" value="Hint"/>
    <property type="match status" value="1"/>
</dbReference>
<accession>A0A1N7G265</accession>
<gene>
    <name evidence="2" type="ORF">SAMN05421666_1596</name>
</gene>
<evidence type="ECO:0000313" key="3">
    <source>
        <dbReference type="Proteomes" id="UP000186019"/>
    </source>
</evidence>
<evidence type="ECO:0000313" key="2">
    <source>
        <dbReference type="EMBL" id="SIS06641.1"/>
    </source>
</evidence>
<dbReference type="AlphaFoldDB" id="A0A1N7G265"/>
<dbReference type="Gene3D" id="2.170.16.10">
    <property type="entry name" value="Hedgehog/Intein (Hint) domain"/>
    <property type="match status" value="1"/>
</dbReference>
<dbReference type="InterPro" id="IPR036844">
    <property type="entry name" value="Hint_dom_sf"/>
</dbReference>
<proteinExistence type="predicted"/>
<sequence>MPTTFNVFFLGSTGNFRLDPFEGNNTVENAAGLQGASSGSTANPLSSRIVEFSPGSTGFGGGNSTIYDTNNNAAGGGGDTFRINGGPDQIFDASAVYDSVITYEDGTTAQISAVIIQDTNGNVYLAPEFSANADQAALEAQPIRSINIGRLTDGQTQYAGLTANREAGNFAICFTRRTRLLTPGGYVAIEDIRPGDMICTVDNGPQRVEWAGSTMLSAEGMKAQGNLRPVRLRQGHYGLTRDVLVSPQHCVTVGDSFVRARHLAEISGAGARIARGVKRVKYYHLLCEQHQVLIAEGMHTESFYPGPNAIGALGPEAVAGLERAVPGLVQNGLRHGADPIGPTARPILKRHELRDVFDREALLAVA</sequence>
<protein>
    <submittedName>
        <fullName evidence="2">Hint domain-containing protein</fullName>
    </submittedName>
</protein>
<dbReference type="InterPro" id="IPR028992">
    <property type="entry name" value="Hedgehog/Intein_dom"/>
</dbReference>
<evidence type="ECO:0000259" key="1">
    <source>
        <dbReference type="Pfam" id="PF13403"/>
    </source>
</evidence>
<dbReference type="Pfam" id="PF13403">
    <property type="entry name" value="Hint_2"/>
    <property type="match status" value="1"/>
</dbReference>
<name>A0A1N7G265_9RHOB</name>
<dbReference type="EMBL" id="FTNV01000001">
    <property type="protein sequence ID" value="SIS06641.1"/>
    <property type="molecule type" value="Genomic_DNA"/>
</dbReference>